<feature type="domain" description="PhnB-like" evidence="1">
    <location>
        <begin position="18"/>
        <end position="145"/>
    </location>
</feature>
<reference evidence="2 3" key="1">
    <citation type="submission" date="2016-12" db="EMBL/GenBank/DDBJ databases">
        <title>Comparison of Traditional DNA-DNA Hybridization with In Silico Genomic Analysis.</title>
        <authorList>
            <person name="Nicholson A.C."/>
            <person name="Humrighouse B.W."/>
            <person name="Graziano J."/>
            <person name="Lasker B."/>
            <person name="Whitney A.M."/>
            <person name="Mcquiston J.R."/>
        </authorList>
    </citation>
    <scope>NUCLEOTIDE SEQUENCE [LARGE SCALE GENOMIC DNA]</scope>
    <source>
        <strain evidence="2 3">H2240</strain>
    </source>
</reference>
<dbReference type="InterPro" id="IPR029068">
    <property type="entry name" value="Glyas_Bleomycin-R_OHBP_Dase"/>
</dbReference>
<dbReference type="InterPro" id="IPR028973">
    <property type="entry name" value="PhnB-like"/>
</dbReference>
<dbReference type="CDD" id="cd06588">
    <property type="entry name" value="PhnB_like"/>
    <property type="match status" value="1"/>
</dbReference>
<dbReference type="RefSeq" id="WP_088215790.1">
    <property type="nucleotide sequence ID" value="NZ_NIPW01000024.1"/>
</dbReference>
<dbReference type="Proteomes" id="UP000196878">
    <property type="component" value="Unassembled WGS sequence"/>
</dbReference>
<evidence type="ECO:0000259" key="1">
    <source>
        <dbReference type="Pfam" id="PF06983"/>
    </source>
</evidence>
<comment type="caution">
    <text evidence="2">The sequence shown here is derived from an EMBL/GenBank/DDBJ whole genome shotgun (WGS) entry which is preliminary data.</text>
</comment>
<protein>
    <submittedName>
        <fullName evidence="2">VOC family protein</fullName>
    </submittedName>
</protein>
<accession>A0A212AA47</accession>
<dbReference type="SUPFAM" id="SSF54593">
    <property type="entry name" value="Glyoxalase/Bleomycin resistance protein/Dihydroxybiphenyl dioxygenase"/>
    <property type="match status" value="1"/>
</dbReference>
<dbReference type="Gene3D" id="3.10.180.10">
    <property type="entry name" value="2,3-Dihydroxybiphenyl 1,2-Dioxygenase, domain 1"/>
    <property type="match status" value="1"/>
</dbReference>
<dbReference type="PANTHER" id="PTHR33990">
    <property type="entry name" value="PROTEIN YJDN-RELATED"/>
    <property type="match status" value="1"/>
</dbReference>
<dbReference type="Pfam" id="PF06983">
    <property type="entry name" value="3-dmu-9_3-mt"/>
    <property type="match status" value="1"/>
</dbReference>
<evidence type="ECO:0000313" key="2">
    <source>
        <dbReference type="EMBL" id="OWJ76997.1"/>
    </source>
</evidence>
<dbReference type="OrthoDB" id="9795306at2"/>
<proteinExistence type="predicted"/>
<keyword evidence="3" id="KW-1185">Reference proteome</keyword>
<dbReference type="PANTHER" id="PTHR33990:SF1">
    <property type="entry name" value="PROTEIN YJDN"/>
    <property type="match status" value="1"/>
</dbReference>
<name>A0A212AA47_9RHOB</name>
<organism evidence="2 3">
    <name type="scientific">Haematobacter genomosp. 1</name>
    <dbReference type="NCBI Taxonomy" id="366618"/>
    <lineage>
        <taxon>Bacteria</taxon>
        <taxon>Pseudomonadati</taxon>
        <taxon>Pseudomonadota</taxon>
        <taxon>Alphaproteobacteria</taxon>
        <taxon>Rhodobacterales</taxon>
        <taxon>Paracoccaceae</taxon>
        <taxon>Haematobacter</taxon>
    </lineage>
</organism>
<dbReference type="AlphaFoldDB" id="A0A212AA47"/>
<evidence type="ECO:0000313" key="3">
    <source>
        <dbReference type="Proteomes" id="UP000196878"/>
    </source>
</evidence>
<dbReference type="EMBL" id="NIPW01000024">
    <property type="protein sequence ID" value="OWJ76997.1"/>
    <property type="molecule type" value="Genomic_DNA"/>
</dbReference>
<sequence length="152" mass="16387">MRREKVEGQQKGAGGMGFVPYLYFQGNCAEALDWYAGIFGGTVSLLRYKDAPDLPPEMAGSELVVNGVLDVGGAVLMASDFPPGMDGRPQTAVSVSYAADSDAEGEALFERLSEGGTLVFRWNTAYWARGAVGMVRDRFGTHWVISGPLRPF</sequence>
<gene>
    <name evidence="2" type="ORF">CDV49_12640</name>
</gene>